<keyword evidence="7 9" id="KW-0234">DNA repair</keyword>
<dbReference type="CDD" id="cd03241">
    <property type="entry name" value="ABC_RecN"/>
    <property type="match status" value="2"/>
</dbReference>
<dbReference type="NCBIfam" id="TIGR00634">
    <property type="entry name" value="recN"/>
    <property type="match status" value="1"/>
</dbReference>
<organism evidence="12 13">
    <name type="scientific">Sandaracinus amylolyticus</name>
    <dbReference type="NCBI Taxonomy" id="927083"/>
    <lineage>
        <taxon>Bacteria</taxon>
        <taxon>Pseudomonadati</taxon>
        <taxon>Myxococcota</taxon>
        <taxon>Polyangia</taxon>
        <taxon>Polyangiales</taxon>
        <taxon>Sandaracinaceae</taxon>
        <taxon>Sandaracinus</taxon>
    </lineage>
</organism>
<feature type="coiled-coil region" evidence="10">
    <location>
        <begin position="270"/>
        <end position="368"/>
    </location>
</feature>
<name>A0A0F6W5H8_9BACT</name>
<dbReference type="STRING" id="927083.DB32_004982"/>
<evidence type="ECO:0000256" key="8">
    <source>
        <dbReference type="ARBA" id="ARBA00033408"/>
    </source>
</evidence>
<evidence type="ECO:0000313" key="12">
    <source>
        <dbReference type="EMBL" id="AKF07833.1"/>
    </source>
</evidence>
<evidence type="ECO:0000256" key="5">
    <source>
        <dbReference type="ARBA" id="ARBA00022763"/>
    </source>
</evidence>
<keyword evidence="5 9" id="KW-0227">DNA damage</keyword>
<dbReference type="GO" id="GO:0006310">
    <property type="term" value="P:DNA recombination"/>
    <property type="evidence" value="ECO:0007669"/>
    <property type="project" value="InterPro"/>
</dbReference>
<dbReference type="PANTHER" id="PTHR11059:SF0">
    <property type="entry name" value="DNA REPAIR PROTEIN RECN"/>
    <property type="match status" value="1"/>
</dbReference>
<protein>
    <recommendedName>
        <fullName evidence="3 9">DNA repair protein RecN</fullName>
    </recommendedName>
    <alternativeName>
        <fullName evidence="8 9">Recombination protein N</fullName>
    </alternativeName>
</protein>
<reference evidence="12 13" key="1">
    <citation type="submission" date="2015-03" db="EMBL/GenBank/DDBJ databases">
        <title>Genome assembly of Sandaracinus amylolyticus DSM 53668.</title>
        <authorList>
            <person name="Sharma G."/>
            <person name="Subramanian S."/>
        </authorList>
    </citation>
    <scope>NUCLEOTIDE SEQUENCE [LARGE SCALE GENOMIC DNA]</scope>
    <source>
        <strain evidence="12 13">DSM 53668</strain>
    </source>
</reference>
<dbReference type="SUPFAM" id="SSF52540">
    <property type="entry name" value="P-loop containing nucleoside triphosphate hydrolases"/>
    <property type="match status" value="2"/>
</dbReference>
<dbReference type="GO" id="GO:0005524">
    <property type="term" value="F:ATP binding"/>
    <property type="evidence" value="ECO:0007669"/>
    <property type="project" value="UniProtKB-KW"/>
</dbReference>
<dbReference type="AlphaFoldDB" id="A0A0F6W5H8"/>
<dbReference type="Pfam" id="PF02463">
    <property type="entry name" value="SMC_N"/>
    <property type="match status" value="1"/>
</dbReference>
<dbReference type="PIRSF" id="PIRSF003128">
    <property type="entry name" value="RecN"/>
    <property type="match status" value="1"/>
</dbReference>
<keyword evidence="6" id="KW-0067">ATP-binding</keyword>
<dbReference type="InterPro" id="IPR004604">
    <property type="entry name" value="DNA_recomb/repair_RecN"/>
</dbReference>
<sequence length="576" mass="61258">MLSVLRVRQLAIIDELEVVFGPGLNVLTGETGAGKSILVDALQLVLGGRGRPEMVRTGAPQAEVEALFDVGDDPVAIDRLRAAGIETEGGELIVRRVVSAQGRTRAYVNGTMATQAQLAELAAGMADISSQHEHHTLVDPATHLGYLDAFGRLEGLRGEVGEAFRALEAADRALAEAQARVKGRGEREDVLRFQIKEIDDLSPRPGELAALAEERERLRYAEKLVTSAGAAEDAIYARDGAICEELSSLAARLSEAADIDARLAPMLAGIEAARAQLEEAARDLGQYARDVTMDPERLAEADERLHRLTRLAKKYAGNAGEGAEEAILAQRDHLATELAELDSAEERIAELEAARAKALAKAGELAKALSKKRHDAASKLGTAISTELASLGMGGAKVSIHVARLEGGRVDGARGELSVDGSRLSAGGIDRAEFLISPNKGEEARPLRKVASGGELSRAMLAIKRVLAGLGPAGLYVFDEVDTGVGGAVAEVIGRKLKEVARHHQVLCVTHLAPIAVYADRHFLVRKDVVGERTRSAILALDEGERLEEVARMLGGLNITKKTRDAAAELLRGARA</sequence>
<keyword evidence="4" id="KW-0547">Nucleotide-binding</keyword>
<evidence type="ECO:0000256" key="10">
    <source>
        <dbReference type="SAM" id="Coils"/>
    </source>
</evidence>
<evidence type="ECO:0000256" key="7">
    <source>
        <dbReference type="ARBA" id="ARBA00023204"/>
    </source>
</evidence>
<dbReference type="GO" id="GO:0006281">
    <property type="term" value="P:DNA repair"/>
    <property type="evidence" value="ECO:0007669"/>
    <property type="project" value="UniProtKB-KW"/>
</dbReference>
<dbReference type="OrthoDB" id="9806954at2"/>
<comment type="function">
    <text evidence="1 9">May be involved in recombinational repair of damaged DNA.</text>
</comment>
<dbReference type="EMBL" id="CP011125">
    <property type="protein sequence ID" value="AKF07833.1"/>
    <property type="molecule type" value="Genomic_DNA"/>
</dbReference>
<comment type="similarity">
    <text evidence="2 9">Belongs to the RecN family.</text>
</comment>
<dbReference type="Proteomes" id="UP000034883">
    <property type="component" value="Chromosome"/>
</dbReference>
<feature type="domain" description="RecF/RecN/SMC N-terminal" evidence="11">
    <location>
        <begin position="14"/>
        <end position="526"/>
    </location>
</feature>
<dbReference type="KEGG" id="samy:DB32_004982"/>
<dbReference type="GO" id="GO:0009432">
    <property type="term" value="P:SOS response"/>
    <property type="evidence" value="ECO:0007669"/>
    <property type="project" value="TreeGrafter"/>
</dbReference>
<proteinExistence type="inferred from homology"/>
<evidence type="ECO:0000259" key="11">
    <source>
        <dbReference type="Pfam" id="PF02463"/>
    </source>
</evidence>
<evidence type="ECO:0000256" key="2">
    <source>
        <dbReference type="ARBA" id="ARBA00009441"/>
    </source>
</evidence>
<dbReference type="RefSeq" id="WP_053235048.1">
    <property type="nucleotide sequence ID" value="NZ_CP011125.1"/>
</dbReference>
<evidence type="ECO:0000256" key="4">
    <source>
        <dbReference type="ARBA" id="ARBA00022741"/>
    </source>
</evidence>
<keyword evidence="10" id="KW-0175">Coiled coil</keyword>
<evidence type="ECO:0000256" key="1">
    <source>
        <dbReference type="ARBA" id="ARBA00003618"/>
    </source>
</evidence>
<accession>A0A0F6W5H8</accession>
<dbReference type="InterPro" id="IPR027417">
    <property type="entry name" value="P-loop_NTPase"/>
</dbReference>
<evidence type="ECO:0000313" key="13">
    <source>
        <dbReference type="Proteomes" id="UP000034883"/>
    </source>
</evidence>
<dbReference type="Gene3D" id="3.40.50.300">
    <property type="entry name" value="P-loop containing nucleotide triphosphate hydrolases"/>
    <property type="match status" value="2"/>
</dbReference>
<evidence type="ECO:0000256" key="9">
    <source>
        <dbReference type="PIRNR" id="PIRNR003128"/>
    </source>
</evidence>
<evidence type="ECO:0000256" key="3">
    <source>
        <dbReference type="ARBA" id="ARBA00021315"/>
    </source>
</evidence>
<evidence type="ECO:0000256" key="6">
    <source>
        <dbReference type="ARBA" id="ARBA00022840"/>
    </source>
</evidence>
<keyword evidence="13" id="KW-1185">Reference proteome</keyword>
<dbReference type="InterPro" id="IPR003395">
    <property type="entry name" value="RecF/RecN/SMC_N"/>
</dbReference>
<dbReference type="FunFam" id="3.40.50.300:FF:000319">
    <property type="entry name" value="DNA repair protein RecN"/>
    <property type="match status" value="1"/>
</dbReference>
<dbReference type="PANTHER" id="PTHR11059">
    <property type="entry name" value="DNA REPAIR PROTEIN RECN"/>
    <property type="match status" value="1"/>
</dbReference>
<gene>
    <name evidence="12" type="ORF">DB32_004982</name>
</gene>
<dbReference type="GO" id="GO:0043590">
    <property type="term" value="C:bacterial nucleoid"/>
    <property type="evidence" value="ECO:0007669"/>
    <property type="project" value="TreeGrafter"/>
</dbReference>